<evidence type="ECO:0000313" key="1">
    <source>
        <dbReference type="EMBL" id="CDQ41591.1"/>
    </source>
</evidence>
<sequence length="36" mass="4053">MLIVILKSTYTNIDTVGAPDRVKTKVFFGAYLLSNY</sequence>
<dbReference type="AlphaFoldDB" id="A0A024QI21"/>
<dbReference type="Proteomes" id="UP000028875">
    <property type="component" value="Unassembled WGS sequence"/>
</dbReference>
<comment type="caution">
    <text evidence="1">The sequence shown here is derived from an EMBL/GenBank/DDBJ whole genome shotgun (WGS) entry which is preliminary data.</text>
</comment>
<dbReference type="EMBL" id="CCDP010000003">
    <property type="protein sequence ID" value="CDQ41591.1"/>
    <property type="molecule type" value="Genomic_DNA"/>
</dbReference>
<reference evidence="2" key="2">
    <citation type="submission" date="2014-05" db="EMBL/GenBank/DDBJ databases">
        <title>Draft genome sequence of Virgibacillus massiliensis Vm-5.</title>
        <authorList>
            <person name="Khelaifia S."/>
            <person name="Croce O."/>
            <person name="Lagier J.C."/>
            <person name="Raoult D."/>
        </authorList>
    </citation>
    <scope>NUCLEOTIDE SEQUENCE [LARGE SCALE GENOMIC DNA]</scope>
    <source>
        <strain evidence="2">Vm-5</strain>
    </source>
</reference>
<gene>
    <name evidence="1" type="ORF">BN990_03965</name>
</gene>
<accession>A0A024QI21</accession>
<keyword evidence="2" id="KW-1185">Reference proteome</keyword>
<protein>
    <submittedName>
        <fullName evidence="1">Uncharacterized protein</fullName>
    </submittedName>
</protein>
<reference evidence="1 2" key="1">
    <citation type="submission" date="2014-03" db="EMBL/GenBank/DDBJ databases">
        <authorList>
            <person name="Urmite Genomes U."/>
        </authorList>
    </citation>
    <scope>NUCLEOTIDE SEQUENCE [LARGE SCALE GENOMIC DNA]</scope>
    <source>
        <strain evidence="1 2">Vm-5</strain>
    </source>
</reference>
<proteinExistence type="predicted"/>
<evidence type="ECO:0000313" key="2">
    <source>
        <dbReference type="Proteomes" id="UP000028875"/>
    </source>
</evidence>
<organism evidence="1 2">
    <name type="scientific">Virgibacillus massiliensis</name>
    <dbReference type="NCBI Taxonomy" id="1462526"/>
    <lineage>
        <taxon>Bacteria</taxon>
        <taxon>Bacillati</taxon>
        <taxon>Bacillota</taxon>
        <taxon>Bacilli</taxon>
        <taxon>Bacillales</taxon>
        <taxon>Bacillaceae</taxon>
        <taxon>Virgibacillus</taxon>
    </lineage>
</organism>
<name>A0A024QI21_9BACI</name>